<dbReference type="Proteomes" id="UP000838756">
    <property type="component" value="Unassembled WGS sequence"/>
</dbReference>
<reference evidence="1" key="1">
    <citation type="submission" date="2022-03" db="EMBL/GenBank/DDBJ databases">
        <authorList>
            <person name="Lindestad O."/>
        </authorList>
    </citation>
    <scope>NUCLEOTIDE SEQUENCE</scope>
</reference>
<evidence type="ECO:0000313" key="1">
    <source>
        <dbReference type="EMBL" id="CAH2208624.1"/>
    </source>
</evidence>
<dbReference type="OrthoDB" id="6914691at2759"/>
<keyword evidence="2" id="KW-1185">Reference proteome</keyword>
<comment type="caution">
    <text evidence="1">The sequence shown here is derived from an EMBL/GenBank/DDBJ whole genome shotgun (WGS) entry which is preliminary data.</text>
</comment>
<name>A0A8S4QJS8_9NEOP</name>
<evidence type="ECO:0000313" key="2">
    <source>
        <dbReference type="Proteomes" id="UP000838756"/>
    </source>
</evidence>
<gene>
    <name evidence="1" type="primary">jg22994</name>
    <name evidence="1" type="ORF">PAEG_LOCUS1193</name>
</gene>
<accession>A0A8S4QJS8</accession>
<dbReference type="EMBL" id="CAKXAJ010004101">
    <property type="protein sequence ID" value="CAH2208624.1"/>
    <property type="molecule type" value="Genomic_DNA"/>
</dbReference>
<proteinExistence type="predicted"/>
<organism evidence="1 2">
    <name type="scientific">Pararge aegeria aegeria</name>
    <dbReference type="NCBI Taxonomy" id="348720"/>
    <lineage>
        <taxon>Eukaryota</taxon>
        <taxon>Metazoa</taxon>
        <taxon>Ecdysozoa</taxon>
        <taxon>Arthropoda</taxon>
        <taxon>Hexapoda</taxon>
        <taxon>Insecta</taxon>
        <taxon>Pterygota</taxon>
        <taxon>Neoptera</taxon>
        <taxon>Endopterygota</taxon>
        <taxon>Lepidoptera</taxon>
        <taxon>Glossata</taxon>
        <taxon>Ditrysia</taxon>
        <taxon>Papilionoidea</taxon>
        <taxon>Nymphalidae</taxon>
        <taxon>Satyrinae</taxon>
        <taxon>Satyrini</taxon>
        <taxon>Parargina</taxon>
        <taxon>Pararge</taxon>
    </lineage>
</organism>
<sequence length="146" mass="16319">MALYGAPVWVHALSSQNITLLRRPKRVIAVRAIRTVACTASTHLAGDPPWDLQAEVLAQVHRYRLSTRTRGERQGLEEIGRLRTHRCDGHGCFGKYLHGITRRGGLADLPRVWRAYRQGAPYSGIMRVTGGAKTSNFIHINIHQSS</sequence>
<protein>
    <submittedName>
        <fullName evidence="1">Jg22994 protein</fullName>
    </submittedName>
</protein>
<dbReference type="AlphaFoldDB" id="A0A8S4QJS8"/>